<gene>
    <name evidence="1" type="ORF">BDW59DRAFT_174159</name>
</gene>
<sequence>MASAMAIDYNQPEISPYEQSRIIVITVGNKNYSIPENYIQGHLLQTRQYRNSRIILEDINADIGHTILHFLYKGEYETIADREIHPDTSRVELEYKRSVQVYYAARKYEIHGLETLAQNYIESLSESLSVFQILQGARMIFSRLSEDETWFHDYLHSKLSSSFANDETIFQLDEFYNEIVDDPVLSKAVMRIVVTAFTTKLSRLRNLLEPPSSRNEINKEPGKAFCEEPFPEPEFEPAEEYYGKSCPEVPSEQPCVMEALPAPDEECPCEEPPIEVVPVESKEATPKVHDDWGFASSQAKGISLSNKELHRLKRRMQKRAERETLA</sequence>
<protein>
    <recommendedName>
        <fullName evidence="3">BTB domain-containing protein</fullName>
    </recommendedName>
</protein>
<comment type="caution">
    <text evidence="1">The sequence shown here is derived from an EMBL/GenBank/DDBJ whole genome shotgun (WGS) entry which is preliminary data.</text>
</comment>
<evidence type="ECO:0000313" key="1">
    <source>
        <dbReference type="EMBL" id="KAL2821431.1"/>
    </source>
</evidence>
<name>A0ABR4I124_9EURO</name>
<dbReference type="Proteomes" id="UP001610335">
    <property type="component" value="Unassembled WGS sequence"/>
</dbReference>
<organism evidence="1 2">
    <name type="scientific">Aspergillus cavernicola</name>
    <dbReference type="NCBI Taxonomy" id="176166"/>
    <lineage>
        <taxon>Eukaryota</taxon>
        <taxon>Fungi</taxon>
        <taxon>Dikarya</taxon>
        <taxon>Ascomycota</taxon>
        <taxon>Pezizomycotina</taxon>
        <taxon>Eurotiomycetes</taxon>
        <taxon>Eurotiomycetidae</taxon>
        <taxon>Eurotiales</taxon>
        <taxon>Aspergillaceae</taxon>
        <taxon>Aspergillus</taxon>
        <taxon>Aspergillus subgen. Nidulantes</taxon>
    </lineage>
</organism>
<dbReference type="PANTHER" id="PTHR37538:SF1">
    <property type="entry name" value="BTB DOMAIN-CONTAINING PROTEIN"/>
    <property type="match status" value="1"/>
</dbReference>
<proteinExistence type="predicted"/>
<accession>A0ABR4I124</accession>
<dbReference type="PANTHER" id="PTHR37538">
    <property type="entry name" value="BTB DOMAIN-CONTAINING PROTEIN"/>
    <property type="match status" value="1"/>
</dbReference>
<reference evidence="1 2" key="1">
    <citation type="submission" date="2024-07" db="EMBL/GenBank/DDBJ databases">
        <title>Section-level genome sequencing and comparative genomics of Aspergillus sections Usti and Cavernicolus.</title>
        <authorList>
            <consortium name="Lawrence Berkeley National Laboratory"/>
            <person name="Nybo J.L."/>
            <person name="Vesth T.C."/>
            <person name="Theobald S."/>
            <person name="Frisvad J.C."/>
            <person name="Larsen T.O."/>
            <person name="Kjaerboelling I."/>
            <person name="Rothschild-Mancinelli K."/>
            <person name="Lyhne E.K."/>
            <person name="Kogle M.E."/>
            <person name="Barry K."/>
            <person name="Clum A."/>
            <person name="Na H."/>
            <person name="Ledsgaard L."/>
            <person name="Lin J."/>
            <person name="Lipzen A."/>
            <person name="Kuo A."/>
            <person name="Riley R."/>
            <person name="Mondo S."/>
            <person name="LaButti K."/>
            <person name="Haridas S."/>
            <person name="Pangalinan J."/>
            <person name="Salamov A.A."/>
            <person name="Simmons B.A."/>
            <person name="Magnuson J.K."/>
            <person name="Chen J."/>
            <person name="Drula E."/>
            <person name="Henrissat B."/>
            <person name="Wiebenga A."/>
            <person name="Lubbers R.J."/>
            <person name="Gomes A.C."/>
            <person name="Makela M.R."/>
            <person name="Stajich J."/>
            <person name="Grigoriev I.V."/>
            <person name="Mortensen U.H."/>
            <person name="De vries R.P."/>
            <person name="Baker S.E."/>
            <person name="Andersen M.R."/>
        </authorList>
    </citation>
    <scope>NUCLEOTIDE SEQUENCE [LARGE SCALE GENOMIC DNA]</scope>
    <source>
        <strain evidence="1 2">CBS 600.67</strain>
    </source>
</reference>
<dbReference type="EMBL" id="JBFXLS010000063">
    <property type="protein sequence ID" value="KAL2821431.1"/>
    <property type="molecule type" value="Genomic_DNA"/>
</dbReference>
<keyword evidence="2" id="KW-1185">Reference proteome</keyword>
<evidence type="ECO:0008006" key="3">
    <source>
        <dbReference type="Google" id="ProtNLM"/>
    </source>
</evidence>
<evidence type="ECO:0000313" key="2">
    <source>
        <dbReference type="Proteomes" id="UP001610335"/>
    </source>
</evidence>
<dbReference type="InterPro" id="IPR011333">
    <property type="entry name" value="SKP1/BTB/POZ_sf"/>
</dbReference>
<dbReference type="Gene3D" id="3.30.710.10">
    <property type="entry name" value="Potassium Channel Kv1.1, Chain A"/>
    <property type="match status" value="1"/>
</dbReference>